<dbReference type="Proteomes" id="UP000486602">
    <property type="component" value="Unassembled WGS sequence"/>
</dbReference>
<dbReference type="EMBL" id="JAAGVY010000030">
    <property type="protein sequence ID" value="NEN24634.1"/>
    <property type="molecule type" value="Genomic_DNA"/>
</dbReference>
<gene>
    <name evidence="1" type="ORF">G3O08_14095</name>
</gene>
<comment type="caution">
    <text evidence="1">The sequence shown here is derived from an EMBL/GenBank/DDBJ whole genome shotgun (WGS) entry which is preliminary data.</text>
</comment>
<accession>A0A7K3WT18</accession>
<dbReference type="AlphaFoldDB" id="A0A7K3WT18"/>
<evidence type="ECO:0000313" key="1">
    <source>
        <dbReference type="EMBL" id="NEN24634.1"/>
    </source>
</evidence>
<dbReference type="RefSeq" id="WP_163286029.1">
    <property type="nucleotide sequence ID" value="NZ_JAAGVY010000030.1"/>
</dbReference>
<keyword evidence="2" id="KW-1185">Reference proteome</keyword>
<proteinExistence type="predicted"/>
<organism evidence="1 2">
    <name type="scientific">Cryomorpha ignava</name>
    <dbReference type="NCBI Taxonomy" id="101383"/>
    <lineage>
        <taxon>Bacteria</taxon>
        <taxon>Pseudomonadati</taxon>
        <taxon>Bacteroidota</taxon>
        <taxon>Flavobacteriia</taxon>
        <taxon>Flavobacteriales</taxon>
        <taxon>Cryomorphaceae</taxon>
        <taxon>Cryomorpha</taxon>
    </lineage>
</organism>
<protein>
    <submittedName>
        <fullName evidence="1">Uncharacterized protein</fullName>
    </submittedName>
</protein>
<reference evidence="1 2" key="1">
    <citation type="submission" date="2020-02" db="EMBL/GenBank/DDBJ databases">
        <title>Out from the shadows clarifying the taxonomy of the family Cryomorphaceae and related taxa by utilizing the GTDB taxonomic framework.</title>
        <authorList>
            <person name="Bowman J.P."/>
        </authorList>
    </citation>
    <scope>NUCLEOTIDE SEQUENCE [LARGE SCALE GENOMIC DNA]</scope>
    <source>
        <strain evidence="1 2">QSSC 1-22</strain>
    </source>
</reference>
<name>A0A7K3WT18_9FLAO</name>
<sequence>MNISAEVEMLVEKITADNYIGTEQIARKQEMDPAYARRLKLMRIATDDELLALTGNPNAVVSLIAFEGLYNRGNETVPAIFEGIRKRKDIIRYIRGDIAMDMPMLEYAYVYVLHYKIPDEEPPSEIEQADPKFKIAKDEQTAIIERIDGLRADGR</sequence>
<evidence type="ECO:0000313" key="2">
    <source>
        <dbReference type="Proteomes" id="UP000486602"/>
    </source>
</evidence>